<dbReference type="RefSeq" id="WP_395535906.1">
    <property type="nucleotide sequence ID" value="NZ_CP166302.1"/>
</dbReference>
<dbReference type="PROSITE" id="PS51257">
    <property type="entry name" value="PROKAR_LIPOPROTEIN"/>
    <property type="match status" value="1"/>
</dbReference>
<reference evidence="2 3" key="1">
    <citation type="submission" date="2024-08" db="EMBL/GenBank/DDBJ databases">
        <title>Oceanimonas smirnovii Genome sequencing and assembly.</title>
        <authorList>
            <person name="Tang B."/>
        </authorList>
    </citation>
    <scope>NUCLEOTIDE SEQUENCE [LARGE SCALE GENOMIC DNA]</scope>
    <source>
        <strain evidence="2 3">OS2020-119</strain>
    </source>
</reference>
<evidence type="ECO:0000313" key="3">
    <source>
        <dbReference type="Proteomes" id="UP001610706"/>
    </source>
</evidence>
<dbReference type="Proteomes" id="UP001610706">
    <property type="component" value="Unassembled WGS sequence"/>
</dbReference>
<evidence type="ECO:0000313" key="2">
    <source>
        <dbReference type="EMBL" id="MFH7565016.1"/>
    </source>
</evidence>
<gene>
    <name evidence="2" type="ORF">AB9R89_06735</name>
</gene>
<feature type="domain" description="DUF4136" evidence="1">
    <location>
        <begin position="19"/>
        <end position="161"/>
    </location>
</feature>
<evidence type="ECO:0000259" key="1">
    <source>
        <dbReference type="Pfam" id="PF13590"/>
    </source>
</evidence>
<sequence length="163" mass="18502">MMIRILALICLLSGCAAPYDYSEEADFSRFNTVALSPDMDTTSLDGARIADAARELLPGRGLTVTEAPLASLWLDYRLDEEMRLLTTMPNMFGRNGFWEEERVYGARRELHLVLRLTQPDTGKVVWTSRHPDAFPSDGSRGQERREHIYQQVAELLENYPPAP</sequence>
<dbReference type="EMBL" id="JBGFTR010000008">
    <property type="protein sequence ID" value="MFH7565016.1"/>
    <property type="molecule type" value="Genomic_DNA"/>
</dbReference>
<name>A0ABW7P0L5_9GAMM</name>
<protein>
    <submittedName>
        <fullName evidence="2">DUF4136 domain-containing protein</fullName>
    </submittedName>
</protein>
<accession>A0ABW7P0L5</accession>
<dbReference type="Pfam" id="PF13590">
    <property type="entry name" value="DUF4136"/>
    <property type="match status" value="1"/>
</dbReference>
<organism evidence="2 3">
    <name type="scientific">Oceanimonas smirnovii</name>
    <dbReference type="NCBI Taxonomy" id="264574"/>
    <lineage>
        <taxon>Bacteria</taxon>
        <taxon>Pseudomonadati</taxon>
        <taxon>Pseudomonadota</taxon>
        <taxon>Gammaproteobacteria</taxon>
        <taxon>Aeromonadales</taxon>
        <taxon>Aeromonadaceae</taxon>
        <taxon>Oceanimonas</taxon>
    </lineage>
</organism>
<proteinExistence type="predicted"/>
<dbReference type="InterPro" id="IPR025411">
    <property type="entry name" value="DUF4136"/>
</dbReference>
<comment type="caution">
    <text evidence="2">The sequence shown here is derived from an EMBL/GenBank/DDBJ whole genome shotgun (WGS) entry which is preliminary data.</text>
</comment>
<keyword evidence="3" id="KW-1185">Reference proteome</keyword>